<evidence type="ECO:0000259" key="1">
    <source>
        <dbReference type="Pfam" id="PF09347"/>
    </source>
</evidence>
<dbReference type="EMBL" id="CP099418">
    <property type="protein sequence ID" value="USW48069.1"/>
    <property type="molecule type" value="Genomic_DNA"/>
</dbReference>
<protein>
    <recommendedName>
        <fullName evidence="1">DUF1989 domain-containing protein</fullName>
    </recommendedName>
</protein>
<evidence type="ECO:0000313" key="3">
    <source>
        <dbReference type="Proteomes" id="UP001056384"/>
    </source>
</evidence>
<dbReference type="AlphaFoldDB" id="A0A9Q9AHX7"/>
<dbReference type="PANTHER" id="PTHR31527:SF0">
    <property type="entry name" value="RE64534P"/>
    <property type="match status" value="1"/>
</dbReference>
<accession>A0A9Q9AHX7</accession>
<dbReference type="PANTHER" id="PTHR31527">
    <property type="entry name" value="RE64534P"/>
    <property type="match status" value="1"/>
</dbReference>
<dbReference type="Pfam" id="PF09347">
    <property type="entry name" value="DUF1989"/>
    <property type="match status" value="1"/>
</dbReference>
<dbReference type="InterPro" id="IPR018959">
    <property type="entry name" value="DUF1989"/>
</dbReference>
<gene>
    <name evidence="2" type="ORF">Slin15195_G013880</name>
</gene>
<organism evidence="2 3">
    <name type="scientific">Septoria linicola</name>
    <dbReference type="NCBI Taxonomy" id="215465"/>
    <lineage>
        <taxon>Eukaryota</taxon>
        <taxon>Fungi</taxon>
        <taxon>Dikarya</taxon>
        <taxon>Ascomycota</taxon>
        <taxon>Pezizomycotina</taxon>
        <taxon>Dothideomycetes</taxon>
        <taxon>Dothideomycetidae</taxon>
        <taxon>Mycosphaerellales</taxon>
        <taxon>Mycosphaerellaceae</taxon>
        <taxon>Septoria</taxon>
    </lineage>
</organism>
<evidence type="ECO:0000313" key="2">
    <source>
        <dbReference type="EMBL" id="USW48069.1"/>
    </source>
</evidence>
<name>A0A9Q9AHX7_9PEZI</name>
<dbReference type="Proteomes" id="UP001056384">
    <property type="component" value="Chromosome 1"/>
</dbReference>
<feature type="domain" description="DUF1989" evidence="1">
    <location>
        <begin position="20"/>
        <end position="180"/>
    </location>
</feature>
<sequence length="212" mass="23280">MAFPSVPQSHASGHGPQTHIVKASHGFAFKVKKGERFRVVDLFGEQVVDFAAWAQGTGLKEKLSMAYTRYHLNGVTPAVGEYLYTNLDEPALKLVEDTVRVHDMTFMSCFPKMYADLGIKDHRSCATNIAEVMEPHGMGSYLEVTDPFNLFQNTPNYSLKRLGSSKPGDFVEFLAMKDLVCAASCCPYDLEGFNGGTITDVAVVTGIEQKAV</sequence>
<keyword evidence="3" id="KW-1185">Reference proteome</keyword>
<proteinExistence type="predicted"/>
<reference evidence="2" key="1">
    <citation type="submission" date="2022-06" db="EMBL/GenBank/DDBJ databases">
        <title>Complete genome sequences of two strains of the flax pathogen Septoria linicola.</title>
        <authorList>
            <person name="Lapalu N."/>
            <person name="Simon A."/>
            <person name="Demenou B."/>
            <person name="Paumier D."/>
            <person name="Guillot M.-P."/>
            <person name="Gout L."/>
            <person name="Valade R."/>
        </authorList>
    </citation>
    <scope>NUCLEOTIDE SEQUENCE</scope>
    <source>
        <strain evidence="2">SE15195</strain>
    </source>
</reference>